<dbReference type="Pfam" id="PF00403">
    <property type="entry name" value="HMA"/>
    <property type="match status" value="1"/>
</dbReference>
<dbReference type="AlphaFoldDB" id="A0A542Y5V6"/>
<reference evidence="2 3" key="1">
    <citation type="submission" date="2019-06" db="EMBL/GenBank/DDBJ databases">
        <title>Sequencing the genomes of 1000 actinobacteria strains.</title>
        <authorList>
            <person name="Klenk H.-P."/>
        </authorList>
    </citation>
    <scope>NUCLEOTIDE SEQUENCE [LARGE SCALE GENOMIC DNA]</scope>
    <source>
        <strain evidence="2 3">DSM 8803</strain>
    </source>
</reference>
<name>A0A542Y5V6_9MICO</name>
<feature type="domain" description="HMA" evidence="1">
    <location>
        <begin position="2"/>
        <end position="67"/>
    </location>
</feature>
<dbReference type="OrthoDB" id="9813965at2"/>
<dbReference type="GO" id="GO:0046872">
    <property type="term" value="F:metal ion binding"/>
    <property type="evidence" value="ECO:0007669"/>
    <property type="project" value="InterPro"/>
</dbReference>
<dbReference type="Gene3D" id="3.30.70.100">
    <property type="match status" value="1"/>
</dbReference>
<evidence type="ECO:0000313" key="2">
    <source>
        <dbReference type="EMBL" id="TQL43425.1"/>
    </source>
</evidence>
<dbReference type="RefSeq" id="WP_141886743.1">
    <property type="nucleotide sequence ID" value="NZ_BAAAUY010000010.1"/>
</dbReference>
<sequence length="70" mass="7213">MATTEYQVTGMTCSHCEMSIREEVEQIDGVTGIDVSAASGKLEVTTDGALDDAAVLAAVEEAGYSAVRAS</sequence>
<dbReference type="InterPro" id="IPR036163">
    <property type="entry name" value="HMA_dom_sf"/>
</dbReference>
<comment type="caution">
    <text evidence="2">The sequence shown here is derived from an EMBL/GenBank/DDBJ whole genome shotgun (WGS) entry which is preliminary data.</text>
</comment>
<dbReference type="CDD" id="cd00371">
    <property type="entry name" value="HMA"/>
    <property type="match status" value="1"/>
</dbReference>
<dbReference type="SUPFAM" id="SSF55008">
    <property type="entry name" value="HMA, heavy metal-associated domain"/>
    <property type="match status" value="1"/>
</dbReference>
<evidence type="ECO:0000259" key="1">
    <source>
        <dbReference type="PROSITE" id="PS50846"/>
    </source>
</evidence>
<proteinExistence type="predicted"/>
<gene>
    <name evidence="2" type="ORF">FB468_1446</name>
</gene>
<accession>A0A542Y5V6</accession>
<dbReference type="InterPro" id="IPR006121">
    <property type="entry name" value="HMA_dom"/>
</dbReference>
<evidence type="ECO:0000313" key="3">
    <source>
        <dbReference type="Proteomes" id="UP000319094"/>
    </source>
</evidence>
<protein>
    <submittedName>
        <fullName evidence="2">Copper chaperone CopZ</fullName>
    </submittedName>
</protein>
<dbReference type="PROSITE" id="PS50846">
    <property type="entry name" value="HMA_2"/>
    <property type="match status" value="1"/>
</dbReference>
<organism evidence="2 3">
    <name type="scientific">Leucobacter komagatae</name>
    <dbReference type="NCBI Taxonomy" id="55969"/>
    <lineage>
        <taxon>Bacteria</taxon>
        <taxon>Bacillati</taxon>
        <taxon>Actinomycetota</taxon>
        <taxon>Actinomycetes</taxon>
        <taxon>Micrococcales</taxon>
        <taxon>Microbacteriaceae</taxon>
        <taxon>Leucobacter</taxon>
    </lineage>
</organism>
<dbReference type="EMBL" id="VFON01000001">
    <property type="protein sequence ID" value="TQL43425.1"/>
    <property type="molecule type" value="Genomic_DNA"/>
</dbReference>
<keyword evidence="3" id="KW-1185">Reference proteome</keyword>
<dbReference type="Proteomes" id="UP000319094">
    <property type="component" value="Unassembled WGS sequence"/>
</dbReference>